<dbReference type="Proteomes" id="UP000184428">
    <property type="component" value="Unassembled WGS sequence"/>
</dbReference>
<dbReference type="CDD" id="cd00085">
    <property type="entry name" value="HNHc"/>
    <property type="match status" value="1"/>
</dbReference>
<dbReference type="AlphaFoldDB" id="A0A1M7TWS4"/>
<dbReference type="GO" id="GO:0008270">
    <property type="term" value="F:zinc ion binding"/>
    <property type="evidence" value="ECO:0007669"/>
    <property type="project" value="InterPro"/>
</dbReference>
<feature type="domain" description="HNH nuclease" evidence="3">
    <location>
        <begin position="314"/>
        <end position="367"/>
    </location>
</feature>
<keyword evidence="4" id="KW-0255">Endonuclease</keyword>
<feature type="region of interest" description="Disordered" evidence="2">
    <location>
        <begin position="194"/>
        <end position="216"/>
    </location>
</feature>
<keyword evidence="4" id="KW-0378">Hydrolase</keyword>
<feature type="region of interest" description="Disordered" evidence="2">
    <location>
        <begin position="497"/>
        <end position="544"/>
    </location>
</feature>
<dbReference type="GO" id="GO:0004519">
    <property type="term" value="F:endonuclease activity"/>
    <property type="evidence" value="ECO:0007669"/>
    <property type="project" value="UniProtKB-KW"/>
</dbReference>
<evidence type="ECO:0000256" key="2">
    <source>
        <dbReference type="SAM" id="MobiDB-lite"/>
    </source>
</evidence>
<feature type="compositionally biased region" description="Basic residues" evidence="2">
    <location>
        <begin position="449"/>
        <end position="458"/>
    </location>
</feature>
<dbReference type="InterPro" id="IPR002711">
    <property type="entry name" value="HNH"/>
</dbReference>
<dbReference type="EMBL" id="FRDM01000009">
    <property type="protein sequence ID" value="SHN75063.1"/>
    <property type="molecule type" value="Genomic_DNA"/>
</dbReference>
<dbReference type="RefSeq" id="WP_072918030.1">
    <property type="nucleotide sequence ID" value="NZ_FRDM01000009.1"/>
</dbReference>
<gene>
    <name evidence="4" type="ORF">SAMN05660350_02289</name>
</gene>
<sequence length="544" mass="59419">MSLSEDGVGGELSLEELARRITSGAVRLAAATAAWLVLVAEFDRREGWGAVGIRSCAQWLAWQCGLSPGAAREHVRVARALTALPATTAAFAAGRLSYAKVRALTRVAEPDTEPALLELAYELTASQLERVVREWRRSDAVDDATVPAKQRFDHWWDDDGMLHVRLCLAAEEGAAFLAGVDSVAERSARRERAAVKQDAAGVPDGEKCDEDDDVANARDRSTARRCAAVAQLVSAAAEADRRAGDPPRREVVVHADAAVLAEDAAAGRAHIEGGPALHPAQVRRMLCEATVVTMLERGREPLAVGRARRFATRAQRRALYRRDGGCARLGCAETRIERLHAHHMRHWLHGGPTDVANMVLLCDVDHGLAHDLDLIMSRRDGRLVITAPDGRWVWGTADAAFTRGWRASRPGHTTRCSPASTPWTPPSAAARRQRLCRRHHRPPTPLLRPRARRHRPRRSPGCSSPTGNRTCPTRCTSTASRWTWPTWSASCSVTATSNAAWPPRTPAAPGGWSPWLDWGPTGRSRGNADECRTVTVHAPESEKR</sequence>
<feature type="region of interest" description="Disordered" evidence="2">
    <location>
        <begin position="440"/>
        <end position="470"/>
    </location>
</feature>
<reference evidence="4 5" key="1">
    <citation type="submission" date="2016-12" db="EMBL/GenBank/DDBJ databases">
        <authorList>
            <person name="Song W.-J."/>
            <person name="Kurnit D.M."/>
        </authorList>
    </citation>
    <scope>NUCLEOTIDE SEQUENCE [LARGE SCALE GENOMIC DNA]</scope>
    <source>
        <strain evidence="4 5">DSM 43162</strain>
    </source>
</reference>
<dbReference type="GO" id="GO:0003676">
    <property type="term" value="F:nucleic acid binding"/>
    <property type="evidence" value="ECO:0007669"/>
    <property type="project" value="InterPro"/>
</dbReference>
<dbReference type="SMART" id="SM00507">
    <property type="entry name" value="HNHc"/>
    <property type="match status" value="1"/>
</dbReference>
<feature type="compositionally biased region" description="Polar residues" evidence="2">
    <location>
        <begin position="461"/>
        <end position="470"/>
    </location>
</feature>
<organism evidence="4 5">
    <name type="scientific">Geodermatophilus obscurus</name>
    <dbReference type="NCBI Taxonomy" id="1861"/>
    <lineage>
        <taxon>Bacteria</taxon>
        <taxon>Bacillati</taxon>
        <taxon>Actinomycetota</taxon>
        <taxon>Actinomycetes</taxon>
        <taxon>Geodermatophilales</taxon>
        <taxon>Geodermatophilaceae</taxon>
        <taxon>Geodermatophilus</taxon>
    </lineage>
</organism>
<keyword evidence="4" id="KW-0540">Nuclease</keyword>
<protein>
    <submittedName>
        <fullName evidence="4">HNH endonuclease</fullName>
    </submittedName>
</protein>
<evidence type="ECO:0000259" key="3">
    <source>
        <dbReference type="SMART" id="SM00507"/>
    </source>
</evidence>
<evidence type="ECO:0000313" key="4">
    <source>
        <dbReference type="EMBL" id="SHN75063.1"/>
    </source>
</evidence>
<proteinExistence type="inferred from homology"/>
<dbReference type="Pfam" id="PF02720">
    <property type="entry name" value="DUF222"/>
    <property type="match status" value="1"/>
</dbReference>
<evidence type="ECO:0000256" key="1">
    <source>
        <dbReference type="ARBA" id="ARBA00023450"/>
    </source>
</evidence>
<dbReference type="InterPro" id="IPR003615">
    <property type="entry name" value="HNH_nuc"/>
</dbReference>
<feature type="compositionally biased region" description="Low complexity" evidence="2">
    <location>
        <begin position="417"/>
        <end position="427"/>
    </location>
</feature>
<evidence type="ECO:0000313" key="5">
    <source>
        <dbReference type="Proteomes" id="UP000184428"/>
    </source>
</evidence>
<dbReference type="Pfam" id="PF01844">
    <property type="entry name" value="HNH"/>
    <property type="match status" value="1"/>
</dbReference>
<dbReference type="InterPro" id="IPR003870">
    <property type="entry name" value="DUF222"/>
</dbReference>
<accession>A0A1M7TWS4</accession>
<name>A0A1M7TWS4_9ACTN</name>
<feature type="region of interest" description="Disordered" evidence="2">
    <location>
        <begin position="408"/>
        <end position="427"/>
    </location>
</feature>
<comment type="similarity">
    <text evidence="1">Belongs to the Rv1128c/1148c/1588c/1702c/1945/3466 family.</text>
</comment>